<evidence type="ECO:0000256" key="8">
    <source>
        <dbReference type="ARBA" id="ARBA00023015"/>
    </source>
</evidence>
<keyword evidence="9" id="KW-0238">DNA-binding</keyword>
<evidence type="ECO:0000256" key="6">
    <source>
        <dbReference type="ARBA" id="ARBA00022833"/>
    </source>
</evidence>
<comment type="subcellular location">
    <subcellularLocation>
        <location evidence="1">Cytoplasm</location>
    </subcellularLocation>
</comment>
<keyword evidence="3" id="KW-0963">Cytoplasm</keyword>
<dbReference type="GO" id="GO:0005737">
    <property type="term" value="C:cytoplasm"/>
    <property type="evidence" value="ECO:0007669"/>
    <property type="project" value="UniProtKB-SubCell"/>
</dbReference>
<dbReference type="InterPro" id="IPR036390">
    <property type="entry name" value="WH_DNA-bd_sf"/>
</dbReference>
<keyword evidence="5 11" id="KW-0479">Metal-binding</keyword>
<comment type="caution">
    <text evidence="12">The sequence shown here is derived from an EMBL/GenBank/DDBJ whole genome shotgun (WGS) entry which is preliminary data.</text>
</comment>
<name>A0A934Q620_9MICO</name>
<sequence length="160" mass="16453">MTTTRPLSSTAERLHDAGLRSTAPRRAALEALAPGGHLDASEIFEAVKSELPGTSLQAVYGVLGALTEAGLVRKIEPGGSAARYEARVGDNHHHMVCRECGRIEDVQCAIGAAPCLVPSEDHGFTVEAAEVTFLGTCPDCRAADAAGAAETDDAGRASGA</sequence>
<dbReference type="RefSeq" id="WP_200113033.1">
    <property type="nucleotide sequence ID" value="NZ_JAEHOH010000001.1"/>
</dbReference>
<feature type="binding site" evidence="11">
    <location>
        <position position="100"/>
    </location>
    <ligand>
        <name>Zn(2+)</name>
        <dbReference type="ChEBI" id="CHEBI:29105"/>
    </ligand>
</feature>
<dbReference type="InterPro" id="IPR043135">
    <property type="entry name" value="Fur_C"/>
</dbReference>
<dbReference type="InterPro" id="IPR036388">
    <property type="entry name" value="WH-like_DNA-bd_sf"/>
</dbReference>
<dbReference type="Gene3D" id="1.10.10.10">
    <property type="entry name" value="Winged helix-like DNA-binding domain superfamily/Winged helix DNA-binding domain"/>
    <property type="match status" value="1"/>
</dbReference>
<dbReference type="Pfam" id="PF01475">
    <property type="entry name" value="FUR"/>
    <property type="match status" value="1"/>
</dbReference>
<organism evidence="12 13">
    <name type="scientific">Leucobacter chromiisoli</name>
    <dbReference type="NCBI Taxonomy" id="2796471"/>
    <lineage>
        <taxon>Bacteria</taxon>
        <taxon>Bacillati</taxon>
        <taxon>Actinomycetota</taxon>
        <taxon>Actinomycetes</taxon>
        <taxon>Micrococcales</taxon>
        <taxon>Microbacteriaceae</taxon>
        <taxon>Leucobacter</taxon>
    </lineage>
</organism>
<feature type="binding site" evidence="11">
    <location>
        <position position="140"/>
    </location>
    <ligand>
        <name>Zn(2+)</name>
        <dbReference type="ChEBI" id="CHEBI:29105"/>
    </ligand>
</feature>
<dbReference type="AlphaFoldDB" id="A0A934Q620"/>
<accession>A0A934Q620</accession>
<dbReference type="PANTHER" id="PTHR33202">
    <property type="entry name" value="ZINC UPTAKE REGULATION PROTEIN"/>
    <property type="match status" value="1"/>
</dbReference>
<evidence type="ECO:0000256" key="11">
    <source>
        <dbReference type="PIRSR" id="PIRSR602481-1"/>
    </source>
</evidence>
<dbReference type="EMBL" id="JAEHOH010000001">
    <property type="protein sequence ID" value="MBK0417706.1"/>
    <property type="molecule type" value="Genomic_DNA"/>
</dbReference>
<keyword evidence="7" id="KW-0408">Iron</keyword>
<evidence type="ECO:0000256" key="4">
    <source>
        <dbReference type="ARBA" id="ARBA00022491"/>
    </source>
</evidence>
<evidence type="ECO:0000256" key="2">
    <source>
        <dbReference type="ARBA" id="ARBA00007957"/>
    </source>
</evidence>
<evidence type="ECO:0000256" key="1">
    <source>
        <dbReference type="ARBA" id="ARBA00004496"/>
    </source>
</evidence>
<dbReference type="GO" id="GO:0008270">
    <property type="term" value="F:zinc ion binding"/>
    <property type="evidence" value="ECO:0007669"/>
    <property type="project" value="TreeGrafter"/>
</dbReference>
<gene>
    <name evidence="12" type="ORF">JD276_01465</name>
</gene>
<dbReference type="GO" id="GO:0045892">
    <property type="term" value="P:negative regulation of DNA-templated transcription"/>
    <property type="evidence" value="ECO:0007669"/>
    <property type="project" value="TreeGrafter"/>
</dbReference>
<evidence type="ECO:0000256" key="9">
    <source>
        <dbReference type="ARBA" id="ARBA00023125"/>
    </source>
</evidence>
<dbReference type="GO" id="GO:0003700">
    <property type="term" value="F:DNA-binding transcription factor activity"/>
    <property type="evidence" value="ECO:0007669"/>
    <property type="project" value="InterPro"/>
</dbReference>
<evidence type="ECO:0000256" key="3">
    <source>
        <dbReference type="ARBA" id="ARBA00022490"/>
    </source>
</evidence>
<reference evidence="12" key="1">
    <citation type="submission" date="2020-12" db="EMBL/GenBank/DDBJ databases">
        <title>Leucobacter sp. CAS1, isolated from Chromium sludge.</title>
        <authorList>
            <person name="Xu Z."/>
        </authorList>
    </citation>
    <scope>NUCLEOTIDE SEQUENCE</scope>
    <source>
        <strain evidence="12">CSA1</strain>
    </source>
</reference>
<dbReference type="CDD" id="cd07153">
    <property type="entry name" value="Fur_like"/>
    <property type="match status" value="1"/>
</dbReference>
<dbReference type="Proteomes" id="UP000608530">
    <property type="component" value="Unassembled WGS sequence"/>
</dbReference>
<protein>
    <submittedName>
        <fullName evidence="12">Transcriptional repressor</fullName>
    </submittedName>
</protein>
<feature type="binding site" evidence="11">
    <location>
        <position position="97"/>
    </location>
    <ligand>
        <name>Zn(2+)</name>
        <dbReference type="ChEBI" id="CHEBI:29105"/>
    </ligand>
</feature>
<keyword evidence="13" id="KW-1185">Reference proteome</keyword>
<feature type="binding site" evidence="11">
    <location>
        <position position="137"/>
    </location>
    <ligand>
        <name>Zn(2+)</name>
        <dbReference type="ChEBI" id="CHEBI:29105"/>
    </ligand>
</feature>
<proteinExistence type="inferred from homology"/>
<keyword evidence="6 11" id="KW-0862">Zinc</keyword>
<keyword evidence="4" id="KW-0678">Repressor</keyword>
<evidence type="ECO:0000256" key="10">
    <source>
        <dbReference type="ARBA" id="ARBA00023163"/>
    </source>
</evidence>
<comment type="similarity">
    <text evidence="2">Belongs to the Fur family.</text>
</comment>
<dbReference type="InterPro" id="IPR002481">
    <property type="entry name" value="FUR"/>
</dbReference>
<keyword evidence="10" id="KW-0804">Transcription</keyword>
<dbReference type="Gene3D" id="3.30.1490.190">
    <property type="match status" value="1"/>
</dbReference>
<comment type="cofactor">
    <cofactor evidence="11">
        <name>Zn(2+)</name>
        <dbReference type="ChEBI" id="CHEBI:29105"/>
    </cofactor>
    <text evidence="11">Binds 1 zinc ion per subunit.</text>
</comment>
<evidence type="ECO:0000313" key="13">
    <source>
        <dbReference type="Proteomes" id="UP000608530"/>
    </source>
</evidence>
<dbReference type="GO" id="GO:1900376">
    <property type="term" value="P:regulation of secondary metabolite biosynthetic process"/>
    <property type="evidence" value="ECO:0007669"/>
    <property type="project" value="TreeGrafter"/>
</dbReference>
<evidence type="ECO:0000256" key="7">
    <source>
        <dbReference type="ARBA" id="ARBA00023004"/>
    </source>
</evidence>
<keyword evidence="8" id="KW-0805">Transcription regulation</keyword>
<dbReference type="SUPFAM" id="SSF46785">
    <property type="entry name" value="Winged helix' DNA-binding domain"/>
    <property type="match status" value="1"/>
</dbReference>
<evidence type="ECO:0000313" key="12">
    <source>
        <dbReference type="EMBL" id="MBK0417706.1"/>
    </source>
</evidence>
<evidence type="ECO:0000256" key="5">
    <source>
        <dbReference type="ARBA" id="ARBA00022723"/>
    </source>
</evidence>
<dbReference type="PANTHER" id="PTHR33202:SF18">
    <property type="entry name" value="TRANSCRIPTIONAL REGULATOR FURA"/>
    <property type="match status" value="1"/>
</dbReference>
<dbReference type="GO" id="GO:0000976">
    <property type="term" value="F:transcription cis-regulatory region binding"/>
    <property type="evidence" value="ECO:0007669"/>
    <property type="project" value="TreeGrafter"/>
</dbReference>